<dbReference type="PANTHER" id="PTHR35580:SF1">
    <property type="entry name" value="PHYTASE-LIKE DOMAIN-CONTAINING PROTEIN"/>
    <property type="match status" value="1"/>
</dbReference>
<name>A0A3A8JKP3_9BACT</name>
<dbReference type="Proteomes" id="UP000268313">
    <property type="component" value="Unassembled WGS sequence"/>
</dbReference>
<proteinExistence type="predicted"/>
<gene>
    <name evidence="2" type="ORF">D7X32_36410</name>
</gene>
<accession>A0A3A8JKP3</accession>
<dbReference type="PANTHER" id="PTHR35580">
    <property type="entry name" value="CELL SURFACE GLYCOPROTEIN (S-LAYER PROTEIN)-LIKE PROTEIN"/>
    <property type="match status" value="1"/>
</dbReference>
<reference evidence="3" key="1">
    <citation type="submission" date="2018-09" db="EMBL/GenBank/DDBJ databases">
        <authorList>
            <person name="Livingstone P.G."/>
            <person name="Whitworth D.E."/>
        </authorList>
    </citation>
    <scope>NUCLEOTIDE SEQUENCE [LARGE SCALE GENOMIC DNA]</scope>
    <source>
        <strain evidence="3">CA043D</strain>
    </source>
</reference>
<protein>
    <recommendedName>
        <fullName evidence="4">F5/8 type C domain-containing protein</fullName>
    </recommendedName>
</protein>
<dbReference type="Gene3D" id="2.60.120.260">
    <property type="entry name" value="Galactose-binding domain-like"/>
    <property type="match status" value="1"/>
</dbReference>
<evidence type="ECO:0000313" key="3">
    <source>
        <dbReference type="Proteomes" id="UP000268313"/>
    </source>
</evidence>
<dbReference type="AlphaFoldDB" id="A0A3A8JKP3"/>
<organism evidence="2 3">
    <name type="scientific">Corallococcus carmarthensis</name>
    <dbReference type="NCBI Taxonomy" id="2316728"/>
    <lineage>
        <taxon>Bacteria</taxon>
        <taxon>Pseudomonadati</taxon>
        <taxon>Myxococcota</taxon>
        <taxon>Myxococcia</taxon>
        <taxon>Myxococcales</taxon>
        <taxon>Cystobacterineae</taxon>
        <taxon>Myxococcaceae</taxon>
        <taxon>Corallococcus</taxon>
    </lineage>
</organism>
<dbReference type="InterPro" id="IPR010620">
    <property type="entry name" value="SBBP_repeat"/>
</dbReference>
<evidence type="ECO:0000313" key="2">
    <source>
        <dbReference type="EMBL" id="RKG96337.1"/>
    </source>
</evidence>
<dbReference type="InterPro" id="IPR052918">
    <property type="entry name" value="Motility_Chemotaxis_Reg"/>
</dbReference>
<evidence type="ECO:0000256" key="1">
    <source>
        <dbReference type="SAM" id="MobiDB-lite"/>
    </source>
</evidence>
<feature type="region of interest" description="Disordered" evidence="1">
    <location>
        <begin position="1"/>
        <end position="25"/>
    </location>
</feature>
<dbReference type="OrthoDB" id="53254at2"/>
<dbReference type="EMBL" id="RAWE01000218">
    <property type="protein sequence ID" value="RKG96337.1"/>
    <property type="molecule type" value="Genomic_DNA"/>
</dbReference>
<dbReference type="InterPro" id="IPR008979">
    <property type="entry name" value="Galactose-bd-like_sf"/>
</dbReference>
<sequence>MSALVLASTPGCQGEDPPGAMPEASTGSVAQALTCVNVLPIMTSATAPAGSVTRSGAYSAEYEAWKAFDSPSSTSMWISALNQTPAWIAYQMPTGSATIHRYAITFHNGPTLTTRGPKEWTLQGWNGSSWVVVDTRTNQTNWAGYERREFTLAAPATYSQFRLNVTDDNDTRAGVVVVSMRQLELIHCANDGTSNPVTALWTRTAGAAGYWTQVQDLVGDPAGRSYVTGITTGGLLGNAMVGPMDAFLHARDWNGNVLWSKQIGVPGGVTLGYDIARNSTWEELFVGGFTSGALDGTPVVGERDAFLTKYRYTGVRQWTRQVGGAGVITEGYGAAVDGLGNSFLAGSANGGVDGNTRIGNYDAFVTKFDTAGVKQWTRQTGRLNVTTHARRVAADAAGNVYVSGWTTGGLDGNTLSGSQDAFVVKYDAAGVKQWTRQLGSAGNTVWLYGSATDAAGNVYLTGYSGGGLGGNTNGTPGADAFLAKYDGAGTLLWTRELGSMGWVWGAGLHIDDTGVYLTGHGQGDVGNPANPTFSVAHAFVAKFNTAGTRQWVVQQNAAIRAGAPSPVYSNGVNLDEYGNIYLGGYFTGTFDGNAQAGDPDSFVSKLAAQ</sequence>
<keyword evidence="3" id="KW-1185">Reference proteome</keyword>
<dbReference type="Pfam" id="PF06739">
    <property type="entry name" value="SBBP"/>
    <property type="match status" value="3"/>
</dbReference>
<evidence type="ECO:0008006" key="4">
    <source>
        <dbReference type="Google" id="ProtNLM"/>
    </source>
</evidence>
<dbReference type="SUPFAM" id="SSF49785">
    <property type="entry name" value="Galactose-binding domain-like"/>
    <property type="match status" value="1"/>
</dbReference>
<dbReference type="SUPFAM" id="SSF101898">
    <property type="entry name" value="NHL repeat"/>
    <property type="match status" value="1"/>
</dbReference>
<dbReference type="RefSeq" id="WP_120607132.1">
    <property type="nucleotide sequence ID" value="NZ_JABFJX010000068.1"/>
</dbReference>
<comment type="caution">
    <text evidence="2">The sequence shown here is derived from an EMBL/GenBank/DDBJ whole genome shotgun (WGS) entry which is preliminary data.</text>
</comment>